<protein>
    <submittedName>
        <fullName evidence="2">Uncharacterized protein</fullName>
    </submittedName>
</protein>
<evidence type="ECO:0000313" key="2">
    <source>
        <dbReference type="EMBL" id="MBB5158866.1"/>
    </source>
</evidence>
<dbReference type="Proteomes" id="UP000584374">
    <property type="component" value="Unassembled WGS sequence"/>
</dbReference>
<gene>
    <name evidence="2" type="ORF">BJ970_006465</name>
</gene>
<evidence type="ECO:0000256" key="1">
    <source>
        <dbReference type="SAM" id="MobiDB-lite"/>
    </source>
</evidence>
<organism evidence="2 3">
    <name type="scientific">Saccharopolyspora phatthalungensis</name>
    <dbReference type="NCBI Taxonomy" id="664693"/>
    <lineage>
        <taxon>Bacteria</taxon>
        <taxon>Bacillati</taxon>
        <taxon>Actinomycetota</taxon>
        <taxon>Actinomycetes</taxon>
        <taxon>Pseudonocardiales</taxon>
        <taxon>Pseudonocardiaceae</taxon>
        <taxon>Saccharopolyspora</taxon>
    </lineage>
</organism>
<feature type="compositionally biased region" description="Polar residues" evidence="1">
    <location>
        <begin position="1"/>
        <end position="18"/>
    </location>
</feature>
<feature type="region of interest" description="Disordered" evidence="1">
    <location>
        <begin position="1"/>
        <end position="20"/>
    </location>
</feature>
<proteinExistence type="predicted"/>
<dbReference type="EMBL" id="JACHIW010000002">
    <property type="protein sequence ID" value="MBB5158866.1"/>
    <property type="molecule type" value="Genomic_DNA"/>
</dbReference>
<dbReference type="AlphaFoldDB" id="A0A840QEL2"/>
<comment type="caution">
    <text evidence="2">The sequence shown here is derived from an EMBL/GenBank/DDBJ whole genome shotgun (WGS) entry which is preliminary data.</text>
</comment>
<name>A0A840QEL2_9PSEU</name>
<sequence>MDSNHASLQAATPTSPQVAASDVRREIRRLIDAFVVAQRPPDPLAEAGVACLEAADCISGVLAERRQSGETVADEAFQEALRAVRAATLAIRFALTAEVDRRRSAE</sequence>
<keyword evidence="3" id="KW-1185">Reference proteome</keyword>
<reference evidence="2 3" key="1">
    <citation type="submission" date="2020-08" db="EMBL/GenBank/DDBJ databases">
        <title>Sequencing the genomes of 1000 actinobacteria strains.</title>
        <authorList>
            <person name="Klenk H.-P."/>
        </authorList>
    </citation>
    <scope>NUCLEOTIDE SEQUENCE [LARGE SCALE GENOMIC DNA]</scope>
    <source>
        <strain evidence="2 3">DSM 45584</strain>
    </source>
</reference>
<accession>A0A840QEL2</accession>
<evidence type="ECO:0000313" key="3">
    <source>
        <dbReference type="Proteomes" id="UP000584374"/>
    </source>
</evidence>
<dbReference type="RefSeq" id="WP_184730905.1">
    <property type="nucleotide sequence ID" value="NZ_JACHIW010000002.1"/>
</dbReference>